<organism evidence="2 3">
    <name type="scientific">Clostridium fallax</name>
    <dbReference type="NCBI Taxonomy" id="1533"/>
    <lineage>
        <taxon>Bacteria</taxon>
        <taxon>Bacillati</taxon>
        <taxon>Bacillota</taxon>
        <taxon>Clostridia</taxon>
        <taxon>Eubacteriales</taxon>
        <taxon>Clostridiaceae</taxon>
        <taxon>Clostridium</taxon>
    </lineage>
</organism>
<sequence>MDTIENKLKELILNKYKSLREFTLKIEMPYSTFDTILKRGVRNANIINILKICNELNIDPYKLSNGIIEYNDIKNSIDLSKEERDLLENYNELNNYGKKKVIIYTKDLIEMPKYQKENNISQLPKKEKQIWEEEGKEYLMPKASHSKEGNFTEEDYKHDDDLMNDEDIWK</sequence>
<reference evidence="2 3" key="1">
    <citation type="submission" date="2016-11" db="EMBL/GenBank/DDBJ databases">
        <authorList>
            <person name="Jaros S."/>
            <person name="Januszkiewicz K."/>
            <person name="Wedrychowicz H."/>
        </authorList>
    </citation>
    <scope>NUCLEOTIDE SEQUENCE [LARGE SCALE GENOMIC DNA]</scope>
    <source>
        <strain evidence="2 3">DSM 2631</strain>
    </source>
</reference>
<gene>
    <name evidence="2" type="ORF">SAMN05443638_14117</name>
</gene>
<accession>A0A1M4ZCY6</accession>
<proteinExistence type="predicted"/>
<feature type="region of interest" description="Disordered" evidence="1">
    <location>
        <begin position="142"/>
        <end position="170"/>
    </location>
</feature>
<dbReference type="EMBL" id="FQVM01000041">
    <property type="protein sequence ID" value="SHF15456.1"/>
    <property type="molecule type" value="Genomic_DNA"/>
</dbReference>
<evidence type="ECO:0000256" key="1">
    <source>
        <dbReference type="SAM" id="MobiDB-lite"/>
    </source>
</evidence>
<dbReference type="Proteomes" id="UP000184035">
    <property type="component" value="Unassembled WGS sequence"/>
</dbReference>
<keyword evidence="3" id="KW-1185">Reference proteome</keyword>
<evidence type="ECO:0000313" key="3">
    <source>
        <dbReference type="Proteomes" id="UP000184035"/>
    </source>
</evidence>
<dbReference type="AlphaFoldDB" id="A0A1M4ZCY6"/>
<name>A0A1M4ZCY6_9CLOT</name>
<evidence type="ECO:0000313" key="2">
    <source>
        <dbReference type="EMBL" id="SHF15456.1"/>
    </source>
</evidence>
<dbReference type="RefSeq" id="WP_072897778.1">
    <property type="nucleotide sequence ID" value="NZ_FQVM01000041.1"/>
</dbReference>
<dbReference type="STRING" id="1533.SAMN05443638_14117"/>
<evidence type="ECO:0008006" key="4">
    <source>
        <dbReference type="Google" id="ProtNLM"/>
    </source>
</evidence>
<protein>
    <recommendedName>
        <fullName evidence="4">Cro/C1-type HTH DNA-binding domain-containing protein</fullName>
    </recommendedName>
</protein>